<protein>
    <submittedName>
        <fullName evidence="2">Serine/threonine protein phosphatase</fullName>
    </submittedName>
</protein>
<dbReference type="PANTHER" id="PTHR42850:SF4">
    <property type="entry name" value="ZINC-DEPENDENT ENDOPOLYPHOSPHATASE"/>
    <property type="match status" value="1"/>
</dbReference>
<dbReference type="AlphaFoldDB" id="A0A176XI41"/>
<organism evidence="2 3">
    <name type="scientific">Agrobacterium tumefaciens</name>
    <dbReference type="NCBI Taxonomy" id="358"/>
    <lineage>
        <taxon>Bacteria</taxon>
        <taxon>Pseudomonadati</taxon>
        <taxon>Pseudomonadota</taxon>
        <taxon>Alphaproteobacteria</taxon>
        <taxon>Hyphomicrobiales</taxon>
        <taxon>Rhizobiaceae</taxon>
        <taxon>Rhizobium/Agrobacterium group</taxon>
        <taxon>Agrobacterium</taxon>
        <taxon>Agrobacterium tumefaciens complex</taxon>
    </lineage>
</organism>
<evidence type="ECO:0000313" key="3">
    <source>
        <dbReference type="Proteomes" id="UP000077098"/>
    </source>
</evidence>
<evidence type="ECO:0000313" key="2">
    <source>
        <dbReference type="EMBL" id="OAE49639.1"/>
    </source>
</evidence>
<gene>
    <name evidence="2" type="ORF">A7J57_15785</name>
</gene>
<sequence>MPKVLNWIRGRKQPALRDDRRRRRIDLGDRPISFPIYAIGDIHGSLDLLLQAERRILTDMGPAPSPALMVLLGDYVDRGRDSRGVLEHLLQPPPAPLRRIALCGNHEQLFHDFLDNPQENLKWLDLGGRETLLSYGIDIGHFMQKGRLRLQPLKDALLGAIPQTHRRLLASLPVYTRIGSYIFVHAGFRPAVPLEAQTDEDMLWIREPFLSQGAGLDLVVIHGHTPVTEPEAGPQRIGIDTHAFKTGRLTVLRVSDQGLHLIG</sequence>
<reference evidence="2 3" key="1">
    <citation type="submission" date="2016-05" db="EMBL/GenBank/DDBJ databases">
        <authorList>
            <person name="Lavstsen T."/>
            <person name="Jespersen J.S."/>
        </authorList>
    </citation>
    <scope>NUCLEOTIDE SEQUENCE [LARGE SCALE GENOMIC DNA]</scope>
    <source>
        <strain evidence="2 3">KCJ1736</strain>
    </source>
</reference>
<dbReference type="GO" id="GO:0110154">
    <property type="term" value="P:RNA decapping"/>
    <property type="evidence" value="ECO:0007669"/>
    <property type="project" value="TreeGrafter"/>
</dbReference>
<dbReference type="InterPro" id="IPR004843">
    <property type="entry name" value="Calcineurin-like_PHP"/>
</dbReference>
<evidence type="ECO:0000259" key="1">
    <source>
        <dbReference type="Pfam" id="PF00149"/>
    </source>
</evidence>
<dbReference type="Pfam" id="PF00149">
    <property type="entry name" value="Metallophos"/>
    <property type="match status" value="1"/>
</dbReference>
<dbReference type="GO" id="GO:0016791">
    <property type="term" value="F:phosphatase activity"/>
    <property type="evidence" value="ECO:0007669"/>
    <property type="project" value="TreeGrafter"/>
</dbReference>
<dbReference type="RefSeq" id="WP_063946876.1">
    <property type="nucleotide sequence ID" value="NZ_LXPS01000001.1"/>
</dbReference>
<name>A0A176XI41_AGRTU</name>
<dbReference type="InterPro" id="IPR029052">
    <property type="entry name" value="Metallo-depent_PP-like"/>
</dbReference>
<feature type="domain" description="Calcineurin-like phosphoesterase" evidence="1">
    <location>
        <begin position="34"/>
        <end position="228"/>
    </location>
</feature>
<dbReference type="CDD" id="cd00144">
    <property type="entry name" value="MPP_PPP_family"/>
    <property type="match status" value="1"/>
</dbReference>
<dbReference type="Proteomes" id="UP000077098">
    <property type="component" value="Unassembled WGS sequence"/>
</dbReference>
<dbReference type="EMBL" id="LXPS01000001">
    <property type="protein sequence ID" value="OAE49639.1"/>
    <property type="molecule type" value="Genomic_DNA"/>
</dbReference>
<dbReference type="GO" id="GO:0005737">
    <property type="term" value="C:cytoplasm"/>
    <property type="evidence" value="ECO:0007669"/>
    <property type="project" value="TreeGrafter"/>
</dbReference>
<dbReference type="InterPro" id="IPR050126">
    <property type="entry name" value="Ap4A_hydrolase"/>
</dbReference>
<dbReference type="GO" id="GO:0008803">
    <property type="term" value="F:bis(5'-nucleosyl)-tetraphosphatase (symmetrical) activity"/>
    <property type="evidence" value="ECO:0007669"/>
    <property type="project" value="TreeGrafter"/>
</dbReference>
<comment type="caution">
    <text evidence="2">The sequence shown here is derived from an EMBL/GenBank/DDBJ whole genome shotgun (WGS) entry which is preliminary data.</text>
</comment>
<accession>A0A176XI41</accession>
<dbReference type="Gene3D" id="3.60.21.10">
    <property type="match status" value="1"/>
</dbReference>
<dbReference type="SUPFAM" id="SSF56300">
    <property type="entry name" value="Metallo-dependent phosphatases"/>
    <property type="match status" value="1"/>
</dbReference>
<dbReference type="PANTHER" id="PTHR42850">
    <property type="entry name" value="METALLOPHOSPHOESTERASE"/>
    <property type="match status" value="1"/>
</dbReference>
<proteinExistence type="predicted"/>